<dbReference type="InterPro" id="IPR003594">
    <property type="entry name" value="HATPase_dom"/>
</dbReference>
<keyword evidence="4" id="KW-0808">Transferase</keyword>
<keyword evidence="6" id="KW-0902">Two-component regulatory system</keyword>
<dbReference type="Gene3D" id="3.30.565.10">
    <property type="entry name" value="Histidine kinase-like ATPase, C-terminal domain"/>
    <property type="match status" value="1"/>
</dbReference>
<keyword evidence="7" id="KW-1133">Transmembrane helix</keyword>
<evidence type="ECO:0000256" key="1">
    <source>
        <dbReference type="ARBA" id="ARBA00000085"/>
    </source>
</evidence>
<dbReference type="EC" id="2.7.13.3" evidence="2"/>
<dbReference type="Pfam" id="PF00512">
    <property type="entry name" value="HisKA"/>
    <property type="match status" value="1"/>
</dbReference>
<dbReference type="Pfam" id="PF02518">
    <property type="entry name" value="HATPase_c"/>
    <property type="match status" value="1"/>
</dbReference>
<evidence type="ECO:0000256" key="4">
    <source>
        <dbReference type="ARBA" id="ARBA00022679"/>
    </source>
</evidence>
<name>A0A3P3EDC9_9BURK</name>
<sequence length="710" mass="78725">MYLFSFFSSSPSRFPHAASFLAVLRRCLFACACLFALSAGTPAAALVLMPSDGLDDAVAFSGTLGMLRDPQDRWSVADVAAETRRGDFEQLEGPLQEGFSRDPVWLRFSLSRAPEAPARWLLRVRPSALNELTLYAPDGQGGFIQTVLGDRRPFAEREIPDHNFVFPIDVPTTASEYFLRLRNDGPPLRAELDFWQPEGFERQRTKDYTVVGLLLGAAVLSICMNLIFMVWLKDSLYGHYALYVLCSAAMTMARQGFMAEWFLDDHPARVAQAVLVVNCISNVVATAFMARIFGFRHHWVPAARFFDLVIVFNTAALLVALTDHHTAIARWVSAGSAASTLFGALFVCYLLIVRRQFQYLLAASAFSVGTVLGLYGLLKLWLGDLVPGARPDRIYMLGSLTHLILLNIAVADRTRRAERNYRVERERAMSIRIEAEQTLESTVVRRTAELARTNVALRDEIAQRGRLETQLLESLDVQRKAVEQQNEFVSMVSHEFRAPLAVIDAAAQSLDISKSGTDPVVKLRTGRIRRSVQRLSMLIENVLTADRFQIEQRALRLEPVDLAALARGLCETFNLPEPARLQLDAHLPIAEIRGDRLLIEIALQNLMHNALKYSPSESCVRVSLRQVGEGAEIDVVDRGAGIAPADRERVFEKYFRAETATAASGSGLGLHLSREIARRHGGDVTLVATGIAGSTFRLVLPTSERVAAAA</sequence>
<dbReference type="SUPFAM" id="SSF55874">
    <property type="entry name" value="ATPase domain of HSP90 chaperone/DNA topoisomerase II/histidine kinase"/>
    <property type="match status" value="1"/>
</dbReference>
<dbReference type="PANTHER" id="PTHR43711:SF1">
    <property type="entry name" value="HISTIDINE KINASE 1"/>
    <property type="match status" value="1"/>
</dbReference>
<dbReference type="InterPro" id="IPR036097">
    <property type="entry name" value="HisK_dim/P_sf"/>
</dbReference>
<feature type="transmembrane region" description="Helical" evidence="7">
    <location>
        <begin position="208"/>
        <end position="228"/>
    </location>
</feature>
<dbReference type="PROSITE" id="PS50109">
    <property type="entry name" value="HIS_KIN"/>
    <property type="match status" value="1"/>
</dbReference>
<evidence type="ECO:0000256" key="6">
    <source>
        <dbReference type="ARBA" id="ARBA00023012"/>
    </source>
</evidence>
<organism evidence="10 11">
    <name type="scientific">Variovorax beijingensis</name>
    <dbReference type="NCBI Taxonomy" id="2496117"/>
    <lineage>
        <taxon>Bacteria</taxon>
        <taxon>Pseudomonadati</taxon>
        <taxon>Pseudomonadota</taxon>
        <taxon>Betaproteobacteria</taxon>
        <taxon>Burkholderiales</taxon>
        <taxon>Comamonadaceae</taxon>
        <taxon>Variovorax</taxon>
    </lineage>
</organism>
<dbReference type="Pfam" id="PF07696">
    <property type="entry name" value="7TMR-DISMED2"/>
    <property type="match status" value="1"/>
</dbReference>
<dbReference type="RefSeq" id="WP_124960979.1">
    <property type="nucleotide sequence ID" value="NZ_RQXU01000020.1"/>
</dbReference>
<proteinExistence type="predicted"/>
<dbReference type="InterPro" id="IPR004358">
    <property type="entry name" value="Sig_transdc_His_kin-like_C"/>
</dbReference>
<dbReference type="EMBL" id="RQXU01000020">
    <property type="protein sequence ID" value="RRH83692.1"/>
    <property type="molecule type" value="Genomic_DNA"/>
</dbReference>
<evidence type="ECO:0000313" key="11">
    <source>
        <dbReference type="Proteomes" id="UP000271590"/>
    </source>
</evidence>
<gene>
    <name evidence="10" type="ORF">EH244_24830</name>
</gene>
<dbReference type="SMART" id="SM00387">
    <property type="entry name" value="HATPase_c"/>
    <property type="match status" value="1"/>
</dbReference>
<dbReference type="InterPro" id="IPR050736">
    <property type="entry name" value="Sensor_HK_Regulatory"/>
</dbReference>
<evidence type="ECO:0000256" key="8">
    <source>
        <dbReference type="SAM" id="SignalP"/>
    </source>
</evidence>
<dbReference type="Proteomes" id="UP000271590">
    <property type="component" value="Unassembled WGS sequence"/>
</dbReference>
<keyword evidence="7" id="KW-0472">Membrane</keyword>
<feature type="signal peptide" evidence="8">
    <location>
        <begin position="1"/>
        <end position="17"/>
    </location>
</feature>
<protein>
    <recommendedName>
        <fullName evidence="2">histidine kinase</fullName>
        <ecNumber evidence="2">2.7.13.3</ecNumber>
    </recommendedName>
</protein>
<dbReference type="InterPro" id="IPR011622">
    <property type="entry name" value="7TMR_DISM_rcpt_extracell_dom2"/>
</dbReference>
<dbReference type="SMART" id="SM00388">
    <property type="entry name" value="HisKA"/>
    <property type="match status" value="1"/>
</dbReference>
<feature type="transmembrane region" description="Helical" evidence="7">
    <location>
        <begin position="240"/>
        <end position="258"/>
    </location>
</feature>
<comment type="caution">
    <text evidence="10">The sequence shown here is derived from an EMBL/GenBank/DDBJ whole genome shotgun (WGS) entry which is preliminary data.</text>
</comment>
<dbReference type="SUPFAM" id="SSF47384">
    <property type="entry name" value="Homodimeric domain of signal transducing histidine kinase"/>
    <property type="match status" value="1"/>
</dbReference>
<evidence type="ECO:0000256" key="3">
    <source>
        <dbReference type="ARBA" id="ARBA00022553"/>
    </source>
</evidence>
<dbReference type="Gene3D" id="1.10.287.130">
    <property type="match status" value="1"/>
</dbReference>
<reference evidence="10 11" key="1">
    <citation type="submission" date="2018-11" db="EMBL/GenBank/DDBJ databases">
        <title>The genome of Variovorax sp T529.</title>
        <authorList>
            <person name="Gao J."/>
        </authorList>
    </citation>
    <scope>NUCLEOTIDE SEQUENCE [LARGE SCALE GENOMIC DNA]</scope>
    <source>
        <strain evidence="10 11">T529</strain>
    </source>
</reference>
<dbReference type="CDD" id="cd00075">
    <property type="entry name" value="HATPase"/>
    <property type="match status" value="1"/>
</dbReference>
<dbReference type="Gene3D" id="2.60.40.2380">
    <property type="match status" value="1"/>
</dbReference>
<dbReference type="PRINTS" id="PR00344">
    <property type="entry name" value="BCTRLSENSOR"/>
</dbReference>
<feature type="transmembrane region" description="Helical" evidence="7">
    <location>
        <begin position="394"/>
        <end position="411"/>
    </location>
</feature>
<evidence type="ECO:0000256" key="5">
    <source>
        <dbReference type="ARBA" id="ARBA00022777"/>
    </source>
</evidence>
<dbReference type="Pfam" id="PF07695">
    <property type="entry name" value="7TMR-DISM_7TM"/>
    <property type="match status" value="1"/>
</dbReference>
<dbReference type="AlphaFoldDB" id="A0A3P3EDC9"/>
<keyword evidence="8" id="KW-0732">Signal</keyword>
<evidence type="ECO:0000313" key="10">
    <source>
        <dbReference type="EMBL" id="RRH83692.1"/>
    </source>
</evidence>
<feature type="transmembrane region" description="Helical" evidence="7">
    <location>
        <begin position="359"/>
        <end position="382"/>
    </location>
</feature>
<feature type="chain" id="PRO_5018243145" description="histidine kinase" evidence="8">
    <location>
        <begin position="18"/>
        <end position="710"/>
    </location>
</feature>
<keyword evidence="7" id="KW-0812">Transmembrane</keyword>
<evidence type="ECO:0000256" key="2">
    <source>
        <dbReference type="ARBA" id="ARBA00012438"/>
    </source>
</evidence>
<dbReference type="InterPro" id="IPR003661">
    <property type="entry name" value="HisK_dim/P_dom"/>
</dbReference>
<feature type="transmembrane region" description="Helical" evidence="7">
    <location>
        <begin position="328"/>
        <end position="352"/>
    </location>
</feature>
<feature type="domain" description="Histidine kinase" evidence="9">
    <location>
        <begin position="491"/>
        <end position="704"/>
    </location>
</feature>
<comment type="catalytic activity">
    <reaction evidence="1">
        <text>ATP + protein L-histidine = ADP + protein N-phospho-L-histidine.</text>
        <dbReference type="EC" id="2.7.13.3"/>
    </reaction>
</comment>
<dbReference type="InterPro" id="IPR011623">
    <property type="entry name" value="7TMR_DISM_rcpt_extracell_dom1"/>
</dbReference>
<keyword evidence="5 10" id="KW-0418">Kinase</keyword>
<dbReference type="GO" id="GO:0000155">
    <property type="term" value="F:phosphorelay sensor kinase activity"/>
    <property type="evidence" value="ECO:0007669"/>
    <property type="project" value="InterPro"/>
</dbReference>
<dbReference type="CDD" id="cd00082">
    <property type="entry name" value="HisKA"/>
    <property type="match status" value="1"/>
</dbReference>
<feature type="transmembrane region" description="Helical" evidence="7">
    <location>
        <begin position="305"/>
        <end position="322"/>
    </location>
</feature>
<dbReference type="InterPro" id="IPR036890">
    <property type="entry name" value="HATPase_C_sf"/>
</dbReference>
<dbReference type="InterPro" id="IPR005467">
    <property type="entry name" value="His_kinase_dom"/>
</dbReference>
<accession>A0A3P3EDC9</accession>
<dbReference type="PANTHER" id="PTHR43711">
    <property type="entry name" value="TWO-COMPONENT HISTIDINE KINASE"/>
    <property type="match status" value="1"/>
</dbReference>
<feature type="transmembrane region" description="Helical" evidence="7">
    <location>
        <begin position="270"/>
        <end position="293"/>
    </location>
</feature>
<keyword evidence="3" id="KW-0597">Phosphoprotein</keyword>
<evidence type="ECO:0000259" key="9">
    <source>
        <dbReference type="PROSITE" id="PS50109"/>
    </source>
</evidence>
<evidence type="ECO:0000256" key="7">
    <source>
        <dbReference type="SAM" id="Phobius"/>
    </source>
</evidence>